<evidence type="ECO:0000256" key="3">
    <source>
        <dbReference type="ARBA" id="ARBA00022833"/>
    </source>
</evidence>
<evidence type="ECO:0000256" key="2">
    <source>
        <dbReference type="ARBA" id="ARBA00022771"/>
    </source>
</evidence>
<evidence type="ECO:0000259" key="7">
    <source>
        <dbReference type="PROSITE" id="PS50089"/>
    </source>
</evidence>
<feature type="region of interest" description="Disordered" evidence="6">
    <location>
        <begin position="297"/>
        <end position="342"/>
    </location>
</feature>
<dbReference type="EMBL" id="QOIP01000001">
    <property type="protein sequence ID" value="RLU26597.1"/>
    <property type="molecule type" value="Genomic_DNA"/>
</dbReference>
<name>A0A3L8E1R4_OOCBI</name>
<feature type="compositionally biased region" description="Basic and acidic residues" evidence="6">
    <location>
        <begin position="517"/>
        <end position="528"/>
    </location>
</feature>
<dbReference type="AlphaFoldDB" id="A0A3L8E1R4"/>
<feature type="compositionally biased region" description="Polar residues" evidence="6">
    <location>
        <begin position="382"/>
        <end position="392"/>
    </location>
</feature>
<dbReference type="InterPro" id="IPR047153">
    <property type="entry name" value="TRIM45/56/19-like"/>
</dbReference>
<feature type="compositionally biased region" description="Low complexity" evidence="6">
    <location>
        <begin position="483"/>
        <end position="492"/>
    </location>
</feature>
<feature type="compositionally biased region" description="Low complexity" evidence="6">
    <location>
        <begin position="683"/>
        <end position="701"/>
    </location>
</feature>
<reference evidence="8" key="2">
    <citation type="submission" date="2018-07" db="EMBL/GenBank/DDBJ databases">
        <authorList>
            <person name="Mckenzie S.K."/>
            <person name="Kronauer D.J.C."/>
        </authorList>
    </citation>
    <scope>NUCLEOTIDE SEQUENCE</scope>
    <source>
        <strain evidence="8">Clonal line C1</strain>
    </source>
</reference>
<dbReference type="GO" id="GO:0061630">
    <property type="term" value="F:ubiquitin protein ligase activity"/>
    <property type="evidence" value="ECO:0007669"/>
    <property type="project" value="TreeGrafter"/>
</dbReference>
<dbReference type="SMART" id="SM00184">
    <property type="entry name" value="RING"/>
    <property type="match status" value="1"/>
</dbReference>
<dbReference type="FunFam" id="3.30.40.10:FF:000185">
    <property type="entry name" value="RING finger protein nhl-1"/>
    <property type="match status" value="1"/>
</dbReference>
<feature type="compositionally biased region" description="Low complexity" evidence="6">
    <location>
        <begin position="642"/>
        <end position="667"/>
    </location>
</feature>
<evidence type="ECO:0000256" key="1">
    <source>
        <dbReference type="ARBA" id="ARBA00022723"/>
    </source>
</evidence>
<proteinExistence type="predicted"/>
<evidence type="ECO:0000256" key="6">
    <source>
        <dbReference type="SAM" id="MobiDB-lite"/>
    </source>
</evidence>
<dbReference type="Proteomes" id="UP000279307">
    <property type="component" value="Chromosome 1"/>
</dbReference>
<keyword evidence="5" id="KW-0175">Coiled coil</keyword>
<dbReference type="GO" id="GO:0005654">
    <property type="term" value="C:nucleoplasm"/>
    <property type="evidence" value="ECO:0007669"/>
    <property type="project" value="TreeGrafter"/>
</dbReference>
<reference evidence="8" key="1">
    <citation type="journal article" date="2018" name="Genome Res.">
        <title>The genomic architecture and molecular evolution of ant odorant receptors.</title>
        <authorList>
            <person name="McKenzie S.K."/>
            <person name="Kronauer D.J.C."/>
        </authorList>
    </citation>
    <scope>NUCLEOTIDE SEQUENCE [LARGE SCALE GENOMIC DNA]</scope>
    <source>
        <strain evidence="8">Clonal line C1</strain>
    </source>
</reference>
<dbReference type="GO" id="GO:0060340">
    <property type="term" value="P:positive regulation of type I interferon-mediated signaling pathway"/>
    <property type="evidence" value="ECO:0007669"/>
    <property type="project" value="TreeGrafter"/>
</dbReference>
<organism evidence="8">
    <name type="scientific">Ooceraea biroi</name>
    <name type="common">Clonal raider ant</name>
    <name type="synonym">Cerapachys biroi</name>
    <dbReference type="NCBI Taxonomy" id="2015173"/>
    <lineage>
        <taxon>Eukaryota</taxon>
        <taxon>Metazoa</taxon>
        <taxon>Ecdysozoa</taxon>
        <taxon>Arthropoda</taxon>
        <taxon>Hexapoda</taxon>
        <taxon>Insecta</taxon>
        <taxon>Pterygota</taxon>
        <taxon>Neoptera</taxon>
        <taxon>Endopterygota</taxon>
        <taxon>Hymenoptera</taxon>
        <taxon>Apocrita</taxon>
        <taxon>Aculeata</taxon>
        <taxon>Formicoidea</taxon>
        <taxon>Formicidae</taxon>
        <taxon>Dorylinae</taxon>
        <taxon>Ooceraea</taxon>
    </lineage>
</organism>
<dbReference type="CDD" id="cd16524">
    <property type="entry name" value="RING-HC_NHL-1-like"/>
    <property type="match status" value="1"/>
</dbReference>
<evidence type="ECO:0000256" key="4">
    <source>
        <dbReference type="PROSITE-ProRule" id="PRU00175"/>
    </source>
</evidence>
<accession>A0A3L8E1R4</accession>
<gene>
    <name evidence="8" type="ORF">DMN91_000393</name>
</gene>
<feature type="region of interest" description="Disordered" evidence="6">
    <location>
        <begin position="632"/>
        <end position="668"/>
    </location>
</feature>
<sequence length="834" mass="93221">MEQFEQLLTCAICLDRYRNPKLLPCQHSFCMEPCMDGLVDYVRRQVKCPECRAEHRIPYQGVQAFPTNVTLQRFLELHIEITGELPDPTSGQTMERCGVCSEKSYCSLCVHCEKKCCPECKDAHMDILRREIARINSQVRRGLHRLQDALALVEKNTLGLQTNCASVAEEVDEIYRRLSKALKDRTEHLRNEVDRYLGTELRGLIQLKENLELEIANIQSNCDLAEAHINENVPWDDTELLDTKELFLRTVEFIRNFEYEAGDYSRRVRFVMAHDPNQLVLHVAGYGELNIKPESGSGGLLGSSSSLAPPGGSPGLMRSKSDHRLASQYRQQEEERLARNRYVPEYEYDAPEYEVPRNKSRYRSRFMRHRDGDDSDGDSRSTVRFTAPQETSGLRERVLDTEDAARGPLSGIFRLTDSPRVMKKLQECERAGKRKKEEPASQPVQQPQPPKPQVQVRKVPTAMARQTSEDDEISRIKKQNKNAAATATAAAAHPETVEERQPTSTPAPVHPPSSGRELPEREPEEQPLRRPAIVSLDVASNQRRKAPRERMETMITEDVKIRDICTCHGLGQLNDDPVISEGTGSDGSAFVFTQILITPRCNRWDSRQALASTMSDLDEEFIRATLLRRVNKRTSETHAPPAARSASSDSSTGSESSTGSGIRSTGAPFTAEEMKQKYLSRAPPTSTTTTVPPSSTVTPTTGKESPNTTPAPRAPFQSRFLGAGNRRGRAAPPPPIQPPREEPPAKKKEEEEDEDEETSSSSEETESDTEEESETDVHPTANTATSAASVASQDRQRNESAMARTDIGPLLARSAEARRGSKEDSPSTRQVSDF</sequence>
<dbReference type="OrthoDB" id="342730at2759"/>
<dbReference type="PANTHER" id="PTHR25462">
    <property type="entry name" value="BONUS, ISOFORM C-RELATED"/>
    <property type="match status" value="1"/>
</dbReference>
<dbReference type="SUPFAM" id="SSF57850">
    <property type="entry name" value="RING/U-box"/>
    <property type="match status" value="1"/>
</dbReference>
<dbReference type="GO" id="GO:0008270">
    <property type="term" value="F:zinc ion binding"/>
    <property type="evidence" value="ECO:0007669"/>
    <property type="project" value="UniProtKB-KW"/>
</dbReference>
<feature type="compositionally biased region" description="Basic and acidic residues" evidence="6">
    <location>
        <begin position="369"/>
        <end position="381"/>
    </location>
</feature>
<dbReference type="Gene3D" id="3.30.40.10">
    <property type="entry name" value="Zinc/RING finger domain, C3HC4 (zinc finger)"/>
    <property type="match status" value="1"/>
</dbReference>
<feature type="compositionally biased region" description="Basic and acidic residues" evidence="6">
    <location>
        <begin position="319"/>
        <end position="342"/>
    </location>
</feature>
<feature type="compositionally biased region" description="Acidic residues" evidence="6">
    <location>
        <begin position="750"/>
        <end position="774"/>
    </location>
</feature>
<comment type="caution">
    <text evidence="8">The sequence shown here is derived from an EMBL/GenBank/DDBJ whole genome shotgun (WGS) entry which is preliminary data.</text>
</comment>
<protein>
    <recommendedName>
        <fullName evidence="7">RING-type domain-containing protein</fullName>
    </recommendedName>
</protein>
<dbReference type="InterPro" id="IPR013083">
    <property type="entry name" value="Znf_RING/FYVE/PHD"/>
</dbReference>
<feature type="compositionally biased region" description="Basic and acidic residues" evidence="6">
    <location>
        <begin position="739"/>
        <end position="749"/>
    </location>
</feature>
<feature type="compositionally biased region" description="Basic and acidic residues" evidence="6">
    <location>
        <begin position="393"/>
        <end position="402"/>
    </location>
</feature>
<dbReference type="GO" id="GO:0045087">
    <property type="term" value="P:innate immune response"/>
    <property type="evidence" value="ECO:0007669"/>
    <property type="project" value="TreeGrafter"/>
</dbReference>
<evidence type="ECO:0000256" key="5">
    <source>
        <dbReference type="SAM" id="Coils"/>
    </source>
</evidence>
<keyword evidence="2 4" id="KW-0863">Zinc-finger</keyword>
<dbReference type="PROSITE" id="PS50089">
    <property type="entry name" value="ZF_RING_2"/>
    <property type="match status" value="1"/>
</dbReference>
<feature type="domain" description="RING-type" evidence="7">
    <location>
        <begin position="10"/>
        <end position="52"/>
    </location>
</feature>
<feature type="compositionally biased region" description="Low complexity" evidence="6">
    <location>
        <begin position="780"/>
        <end position="792"/>
    </location>
</feature>
<keyword evidence="1" id="KW-0479">Metal-binding</keyword>
<feature type="compositionally biased region" description="Basic and acidic residues" evidence="6">
    <location>
        <begin position="428"/>
        <end position="439"/>
    </location>
</feature>
<dbReference type="PANTHER" id="PTHR25462:SF299">
    <property type="entry name" value="E3 UBIQUITIN-PROTEIN LIGASE TRIM56"/>
    <property type="match status" value="1"/>
</dbReference>
<evidence type="ECO:0000313" key="8">
    <source>
        <dbReference type="EMBL" id="RLU26597.1"/>
    </source>
</evidence>
<dbReference type="InterPro" id="IPR018957">
    <property type="entry name" value="Znf_C3HC4_RING-type"/>
</dbReference>
<feature type="coiled-coil region" evidence="5">
    <location>
        <begin position="201"/>
        <end position="228"/>
    </location>
</feature>
<feature type="region of interest" description="Disordered" evidence="6">
    <location>
        <begin position="428"/>
        <end position="549"/>
    </location>
</feature>
<feature type="compositionally biased region" description="Basic and acidic residues" evidence="6">
    <location>
        <begin position="815"/>
        <end position="826"/>
    </location>
</feature>
<feature type="region of interest" description="Disordered" evidence="6">
    <location>
        <begin position="368"/>
        <end position="402"/>
    </location>
</feature>
<dbReference type="Pfam" id="PF00097">
    <property type="entry name" value="zf-C3HC4"/>
    <property type="match status" value="1"/>
</dbReference>
<keyword evidence="3" id="KW-0862">Zinc</keyword>
<dbReference type="InterPro" id="IPR001841">
    <property type="entry name" value="Znf_RING"/>
</dbReference>
<feature type="region of interest" description="Disordered" evidence="6">
    <location>
        <begin position="680"/>
        <end position="834"/>
    </location>
</feature>